<feature type="domain" description="Calcineurin-like phosphoesterase" evidence="1">
    <location>
        <begin position="68"/>
        <end position="313"/>
    </location>
</feature>
<reference evidence="2 3" key="1">
    <citation type="submission" date="2021-12" db="EMBL/GenBank/DDBJ databases">
        <title>Genome seq of P8.</title>
        <authorList>
            <person name="Seo T."/>
        </authorList>
    </citation>
    <scope>NUCLEOTIDE SEQUENCE [LARGE SCALE GENOMIC DNA]</scope>
    <source>
        <strain evidence="2 3">P8</strain>
    </source>
</reference>
<sequence length="401" mass="42671">MRALTDDACPALRWGGDLSAMQERAAPDAVVGPGGFRLRVCEAPWPQGATSLQVGAITLQAPSIELRRIVVIGDTGCRLKAADRDFQGCNDPARWPFARVLARALALNPDLVVHVGDYHYRESPCPPGMTSCAGSAWGYGDEGWQADFFRPAQPLLAAAPWVFVRGNHESCTRAGDGWLRYLDAEPGPARHCDAPPAAGGTSDGDFTEPFAVPLSPRSQLIVFDSSQLGTAAPERGSADWQRWRAQLDRVAALAGQRAQSLFVSHHPSLAFNPSGTGKPGTLRSGLTPLLQDAFPGRLFPPGVQATLHGHLHILQLQGFATNQPASLVFGNGGSAASGRLDAAAALRTEPLAGVRVETFQSRTEFGLTLLTATPQGWQLQAFDTLGQPLVSCSLTGQKLRC</sequence>
<evidence type="ECO:0000313" key="3">
    <source>
        <dbReference type="Proteomes" id="UP001200741"/>
    </source>
</evidence>
<dbReference type="Proteomes" id="UP001200741">
    <property type="component" value="Unassembled WGS sequence"/>
</dbReference>
<protein>
    <submittedName>
        <fullName evidence="2">Metallophosphoesterase</fullName>
    </submittedName>
</protein>
<comment type="caution">
    <text evidence="2">The sequence shown here is derived from an EMBL/GenBank/DDBJ whole genome shotgun (WGS) entry which is preliminary data.</text>
</comment>
<proteinExistence type="predicted"/>
<organism evidence="2 3">
    <name type="scientific">Pelomonas cellulosilytica</name>
    <dbReference type="NCBI Taxonomy" id="2906762"/>
    <lineage>
        <taxon>Bacteria</taxon>
        <taxon>Pseudomonadati</taxon>
        <taxon>Pseudomonadota</taxon>
        <taxon>Betaproteobacteria</taxon>
        <taxon>Burkholderiales</taxon>
        <taxon>Sphaerotilaceae</taxon>
        <taxon>Roseateles</taxon>
    </lineage>
</organism>
<dbReference type="Gene3D" id="3.60.21.10">
    <property type="match status" value="1"/>
</dbReference>
<dbReference type="InterPro" id="IPR004843">
    <property type="entry name" value="Calcineurin-like_PHP"/>
</dbReference>
<dbReference type="RefSeq" id="WP_233369754.1">
    <property type="nucleotide sequence ID" value="NZ_JAJTWU010000001.1"/>
</dbReference>
<dbReference type="InterPro" id="IPR029052">
    <property type="entry name" value="Metallo-depent_PP-like"/>
</dbReference>
<evidence type="ECO:0000259" key="1">
    <source>
        <dbReference type="Pfam" id="PF00149"/>
    </source>
</evidence>
<gene>
    <name evidence="2" type="ORF">LXT13_01105</name>
</gene>
<evidence type="ECO:0000313" key="2">
    <source>
        <dbReference type="EMBL" id="MCE4553043.1"/>
    </source>
</evidence>
<dbReference type="Pfam" id="PF00149">
    <property type="entry name" value="Metallophos"/>
    <property type="match status" value="1"/>
</dbReference>
<name>A0ABS8XMJ8_9BURK</name>
<dbReference type="SUPFAM" id="SSF56300">
    <property type="entry name" value="Metallo-dependent phosphatases"/>
    <property type="match status" value="1"/>
</dbReference>
<dbReference type="EMBL" id="JAJTWU010000001">
    <property type="protein sequence ID" value="MCE4553043.1"/>
    <property type="molecule type" value="Genomic_DNA"/>
</dbReference>
<keyword evidence="3" id="KW-1185">Reference proteome</keyword>
<accession>A0ABS8XMJ8</accession>